<sequence>MIIKYSQIITIGSGPSSYTFSIYAVRSNLNIIIISGKNLGGQLTKTNIIENWPSTTRIRGAELMLNFYYQALNFNIEIYIDEIYSIDLLTNPFIVFSKKFFFIFEFLIICTGSFHKILKLKNQNKYIGKNISNCAVCDGNFFLKKKIIILGGGDSCFENLNYLLNISKNIILINRNKIFKCNFDLIKKVFFKSHSFLRLKINYYILEFIGDDYFLKYIKIKNFYNFCVKIIYINALFIFIGNIPNSKLFKGQLKLKKNYILTRRDSYSNSLKTSINKILCAGEVQDFLYKQAITSSSSGCAAYFDLLKIYKKFFYKNV</sequence>
<dbReference type="InterPro" id="IPR008255">
    <property type="entry name" value="Pyr_nucl-diS_OxRdtase_2_AS"/>
</dbReference>
<evidence type="ECO:0000256" key="7">
    <source>
        <dbReference type="SAM" id="Phobius"/>
    </source>
</evidence>
<feature type="domain" description="FAD/NAD(P)-binding" evidence="8">
    <location>
        <begin position="7"/>
        <end position="299"/>
    </location>
</feature>
<proteinExistence type="inferred from homology"/>
<evidence type="ECO:0000256" key="3">
    <source>
        <dbReference type="ARBA" id="ARBA00022827"/>
    </source>
</evidence>
<evidence type="ECO:0000256" key="1">
    <source>
        <dbReference type="ARBA" id="ARBA00009333"/>
    </source>
</evidence>
<keyword evidence="2" id="KW-0285">Flavoprotein</keyword>
<dbReference type="OrthoDB" id="9806179at2"/>
<keyword evidence="5" id="KW-1015">Disulfide bond</keyword>
<dbReference type="PRINTS" id="PR00368">
    <property type="entry name" value="FADPNR"/>
</dbReference>
<dbReference type="KEGG" id="ndl:NASALF_158"/>
<dbReference type="InterPro" id="IPR050097">
    <property type="entry name" value="Ferredoxin-NADP_redctase_2"/>
</dbReference>
<dbReference type="GO" id="GO:0004791">
    <property type="term" value="F:thioredoxin-disulfide reductase (NADPH) activity"/>
    <property type="evidence" value="ECO:0007669"/>
    <property type="project" value="UniProtKB-EC"/>
</dbReference>
<evidence type="ECO:0000256" key="2">
    <source>
        <dbReference type="ARBA" id="ARBA00022630"/>
    </source>
</evidence>
<keyword evidence="7" id="KW-0812">Transmembrane</keyword>
<feature type="transmembrane region" description="Helical" evidence="7">
    <location>
        <begin position="223"/>
        <end position="243"/>
    </location>
</feature>
<dbReference type="PRINTS" id="PR00469">
    <property type="entry name" value="PNDRDTASEII"/>
</dbReference>
<dbReference type="Proteomes" id="UP000015382">
    <property type="component" value="Chromosome"/>
</dbReference>
<comment type="similarity">
    <text evidence="1">Belongs to the class-II pyridine nucleotide-disulfide oxidoreductase family.</text>
</comment>
<dbReference type="InterPro" id="IPR036188">
    <property type="entry name" value="FAD/NAD-bd_sf"/>
</dbReference>
<keyword evidence="7" id="KW-1133">Transmembrane helix</keyword>
<evidence type="ECO:0000256" key="4">
    <source>
        <dbReference type="ARBA" id="ARBA00023002"/>
    </source>
</evidence>
<keyword evidence="3" id="KW-0274">FAD</keyword>
<evidence type="ECO:0000313" key="10">
    <source>
        <dbReference type="Proteomes" id="UP000015382"/>
    </source>
</evidence>
<dbReference type="PANTHER" id="PTHR48105">
    <property type="entry name" value="THIOREDOXIN REDUCTASE 1-RELATED-RELATED"/>
    <property type="match status" value="1"/>
</dbReference>
<dbReference type="AlphaFoldDB" id="S5TED1"/>
<gene>
    <name evidence="9" type="primary">trxB</name>
    <name evidence="9" type="ORF">NASALF_158</name>
</gene>
<accession>S5TED1</accession>
<evidence type="ECO:0000259" key="8">
    <source>
        <dbReference type="Pfam" id="PF07992"/>
    </source>
</evidence>
<reference evidence="9 10" key="1">
    <citation type="journal article" date="2013" name="Genome Biol. Evol.">
        <title>Small, smaller, smallest: the origins and evolution of ancient dual symbioses in a Phloem-feeding insect.</title>
        <authorList>
            <person name="Bennett G.M."/>
            <person name="Moran N.A."/>
        </authorList>
    </citation>
    <scope>NUCLEOTIDE SEQUENCE [LARGE SCALE GENOMIC DNA]</scope>
    <source>
        <strain evidence="9 10">ALF</strain>
    </source>
</reference>
<keyword evidence="6" id="KW-0676">Redox-active center</keyword>
<evidence type="ECO:0000256" key="5">
    <source>
        <dbReference type="ARBA" id="ARBA00023157"/>
    </source>
</evidence>
<dbReference type="Pfam" id="PF07992">
    <property type="entry name" value="Pyr_redox_2"/>
    <property type="match status" value="1"/>
</dbReference>
<dbReference type="SUPFAM" id="SSF51905">
    <property type="entry name" value="FAD/NAD(P)-binding domain"/>
    <property type="match status" value="2"/>
</dbReference>
<keyword evidence="4 9" id="KW-0560">Oxidoreductase</keyword>
<keyword evidence="7" id="KW-0472">Membrane</keyword>
<evidence type="ECO:0000256" key="6">
    <source>
        <dbReference type="ARBA" id="ARBA00023284"/>
    </source>
</evidence>
<dbReference type="EC" id="1.8.1.9" evidence="9"/>
<dbReference type="PROSITE" id="PS00573">
    <property type="entry name" value="PYRIDINE_REDOX_2"/>
    <property type="match status" value="1"/>
</dbReference>
<dbReference type="HOGENOM" id="CLU_031864_5_3_4"/>
<evidence type="ECO:0000313" key="9">
    <source>
        <dbReference type="EMBL" id="AGS33286.1"/>
    </source>
</evidence>
<dbReference type="Gene3D" id="3.50.50.60">
    <property type="entry name" value="FAD/NAD(P)-binding domain"/>
    <property type="match status" value="2"/>
</dbReference>
<protein>
    <submittedName>
        <fullName evidence="9">Thioredoxin reductase (NADPH)</fullName>
        <ecNumber evidence="9">1.8.1.9</ecNumber>
    </submittedName>
</protein>
<keyword evidence="10" id="KW-1185">Reference proteome</keyword>
<dbReference type="InterPro" id="IPR023753">
    <property type="entry name" value="FAD/NAD-binding_dom"/>
</dbReference>
<organism evidence="9 10">
    <name type="scientific">Candidatus Nasuia deltocephalinicola str. NAS-ALF</name>
    <dbReference type="NCBI Taxonomy" id="1343077"/>
    <lineage>
        <taxon>Bacteria</taxon>
        <taxon>Pseudomonadati</taxon>
        <taxon>Pseudomonadota</taxon>
        <taxon>Betaproteobacteria</taxon>
        <taxon>Candidatus Nasuia</taxon>
    </lineage>
</organism>
<dbReference type="EMBL" id="CP006059">
    <property type="protein sequence ID" value="AGS33286.1"/>
    <property type="molecule type" value="Genomic_DNA"/>
</dbReference>
<name>S5TED1_9PROT</name>